<dbReference type="PANTHER" id="PTHR43848:SF2">
    <property type="entry name" value="PUTRESCINE TRANSPORT SYSTEM PERMEASE PROTEIN POTI"/>
    <property type="match status" value="1"/>
</dbReference>
<evidence type="ECO:0000256" key="7">
    <source>
        <dbReference type="ARBA" id="ARBA00023136"/>
    </source>
</evidence>
<comment type="subcellular location">
    <subcellularLocation>
        <location evidence="1 8">Cell membrane</location>
        <topology evidence="1 8">Multi-pass membrane protein</topology>
    </subcellularLocation>
</comment>
<keyword evidence="5 8" id="KW-0812">Transmembrane</keyword>
<evidence type="ECO:0000256" key="1">
    <source>
        <dbReference type="ARBA" id="ARBA00004651"/>
    </source>
</evidence>
<dbReference type="PANTHER" id="PTHR43848">
    <property type="entry name" value="PUTRESCINE TRANSPORT SYSTEM PERMEASE PROTEIN POTI"/>
    <property type="match status" value="1"/>
</dbReference>
<reference evidence="11" key="1">
    <citation type="journal article" date="2017" name="Acta Aliment.">
        <title>Plant polysaccharide degrading enzyme system of Thermpbifida cellulosilytica TB100 revealed by de novo genome project data.</title>
        <authorList>
            <person name="Toth A."/>
            <person name="Baka E."/>
            <person name="Luzics S."/>
            <person name="Bata-Vidacs I."/>
            <person name="Nagy I."/>
            <person name="Balint B."/>
            <person name="Herceg R."/>
            <person name="Olasz F."/>
            <person name="Wilk T."/>
            <person name="Nagy T."/>
            <person name="Kriszt B."/>
            <person name="Nagy I."/>
            <person name="Kukolya J."/>
        </authorList>
    </citation>
    <scope>NUCLEOTIDE SEQUENCE [LARGE SCALE GENOMIC DNA]</scope>
    <source>
        <strain evidence="11">TB100</strain>
    </source>
</reference>
<sequence>MRAATKEAAPAAAPRRWRPRISLGKLFTWAVLVWLFVPIAGMIAFSFNDISGRQNVSWQGFTLKWYGQAFAYPDLNQALINTLVVGVSTMVISGITGSLLGLAMGRYRFRGQQISNLVMFAAISAPEVVIGAALLSLFLTINMTTGLLTVIIAHVMFTVSFVAITVRARVMTMDPRIEEAARDLGADSWTTFRLVTFPMLFPAIMAGGLLSFALSVDDFIITTFVSGELSTFPLWIWGSTRIGIPPQVNVMGTLIFVVGVVLTVINVVLARRRS</sequence>
<comment type="caution">
    <text evidence="10">The sequence shown here is derived from an EMBL/GenBank/DDBJ whole genome shotgun (WGS) entry which is preliminary data.</text>
</comment>
<feature type="domain" description="ABC transmembrane type-1" evidence="9">
    <location>
        <begin position="79"/>
        <end position="266"/>
    </location>
</feature>
<accession>A0A147KIA1</accession>
<dbReference type="OrthoDB" id="9810794at2"/>
<dbReference type="Proteomes" id="UP000074382">
    <property type="component" value="Unassembled WGS sequence"/>
</dbReference>
<dbReference type="InterPro" id="IPR051789">
    <property type="entry name" value="Bact_Polyamine_Transport"/>
</dbReference>
<dbReference type="PROSITE" id="PS50928">
    <property type="entry name" value="ABC_TM1"/>
    <property type="match status" value="1"/>
</dbReference>
<dbReference type="RefSeq" id="WP_068753635.1">
    <property type="nucleotide sequence ID" value="NZ_KQ950180.1"/>
</dbReference>
<feature type="transmembrane region" description="Helical" evidence="8">
    <location>
        <begin position="191"/>
        <end position="213"/>
    </location>
</feature>
<dbReference type="PATRIC" id="fig|665004.4.peg.911"/>
<dbReference type="Pfam" id="PF00528">
    <property type="entry name" value="BPD_transp_1"/>
    <property type="match status" value="1"/>
</dbReference>
<keyword evidence="6 8" id="KW-1133">Transmembrane helix</keyword>
<dbReference type="SUPFAM" id="SSF161098">
    <property type="entry name" value="MetI-like"/>
    <property type="match status" value="1"/>
</dbReference>
<feature type="transmembrane region" description="Helical" evidence="8">
    <location>
        <begin position="250"/>
        <end position="269"/>
    </location>
</feature>
<gene>
    <name evidence="10" type="ORF">AC529_09110</name>
</gene>
<feature type="transmembrane region" description="Helical" evidence="8">
    <location>
        <begin position="26"/>
        <end position="47"/>
    </location>
</feature>
<feature type="transmembrane region" description="Helical" evidence="8">
    <location>
        <begin position="83"/>
        <end position="105"/>
    </location>
</feature>
<dbReference type="InterPro" id="IPR000515">
    <property type="entry name" value="MetI-like"/>
</dbReference>
<dbReference type="GO" id="GO:0055085">
    <property type="term" value="P:transmembrane transport"/>
    <property type="evidence" value="ECO:0007669"/>
    <property type="project" value="InterPro"/>
</dbReference>
<keyword evidence="7 8" id="KW-0472">Membrane</keyword>
<evidence type="ECO:0000256" key="2">
    <source>
        <dbReference type="ARBA" id="ARBA00007069"/>
    </source>
</evidence>
<evidence type="ECO:0000256" key="8">
    <source>
        <dbReference type="RuleBase" id="RU363032"/>
    </source>
</evidence>
<evidence type="ECO:0000313" key="11">
    <source>
        <dbReference type="Proteomes" id="UP000074382"/>
    </source>
</evidence>
<dbReference type="EMBL" id="LGEM01000047">
    <property type="protein sequence ID" value="KUP97017.1"/>
    <property type="molecule type" value="Genomic_DNA"/>
</dbReference>
<proteinExistence type="inferred from homology"/>
<organism evidence="10 11">
    <name type="scientific">Thermobifida cellulosilytica TB100</name>
    <dbReference type="NCBI Taxonomy" id="665004"/>
    <lineage>
        <taxon>Bacteria</taxon>
        <taxon>Bacillati</taxon>
        <taxon>Actinomycetota</taxon>
        <taxon>Actinomycetes</taxon>
        <taxon>Streptosporangiales</taxon>
        <taxon>Nocardiopsidaceae</taxon>
        <taxon>Thermobifida</taxon>
    </lineage>
</organism>
<keyword evidence="4" id="KW-1003">Cell membrane</keyword>
<evidence type="ECO:0000313" key="10">
    <source>
        <dbReference type="EMBL" id="KUP97017.1"/>
    </source>
</evidence>
<feature type="transmembrane region" description="Helical" evidence="8">
    <location>
        <begin position="117"/>
        <end position="141"/>
    </location>
</feature>
<evidence type="ECO:0000256" key="4">
    <source>
        <dbReference type="ARBA" id="ARBA00022475"/>
    </source>
</evidence>
<dbReference type="InterPro" id="IPR035906">
    <property type="entry name" value="MetI-like_sf"/>
</dbReference>
<dbReference type="AlphaFoldDB" id="A0A147KIA1"/>
<comment type="similarity">
    <text evidence="2">Belongs to the binding-protein-dependent transport system permease family. CysTW subfamily.</text>
</comment>
<dbReference type="Gene3D" id="1.10.3720.10">
    <property type="entry name" value="MetI-like"/>
    <property type="match status" value="1"/>
</dbReference>
<dbReference type="CDD" id="cd06261">
    <property type="entry name" value="TM_PBP2"/>
    <property type="match status" value="1"/>
</dbReference>
<evidence type="ECO:0000259" key="9">
    <source>
        <dbReference type="PROSITE" id="PS50928"/>
    </source>
</evidence>
<evidence type="ECO:0000256" key="3">
    <source>
        <dbReference type="ARBA" id="ARBA00022448"/>
    </source>
</evidence>
<keyword evidence="3 8" id="KW-0813">Transport</keyword>
<protein>
    <submittedName>
        <fullName evidence="10">ABC transporter permease</fullName>
    </submittedName>
</protein>
<evidence type="ECO:0000256" key="5">
    <source>
        <dbReference type="ARBA" id="ARBA00022692"/>
    </source>
</evidence>
<feature type="transmembrane region" description="Helical" evidence="8">
    <location>
        <begin position="147"/>
        <end position="170"/>
    </location>
</feature>
<dbReference type="STRING" id="665004.AC529_09110"/>
<dbReference type="GO" id="GO:0005886">
    <property type="term" value="C:plasma membrane"/>
    <property type="evidence" value="ECO:0007669"/>
    <property type="project" value="UniProtKB-SubCell"/>
</dbReference>
<name>A0A147KIA1_THECS</name>
<evidence type="ECO:0000256" key="6">
    <source>
        <dbReference type="ARBA" id="ARBA00022989"/>
    </source>
</evidence>
<keyword evidence="11" id="KW-1185">Reference proteome</keyword>